<evidence type="ECO:0000256" key="1">
    <source>
        <dbReference type="ARBA" id="ARBA00004496"/>
    </source>
</evidence>
<dbReference type="SUPFAM" id="SSF74924">
    <property type="entry name" value="Cap-Gly domain"/>
    <property type="match status" value="1"/>
</dbReference>
<dbReference type="PROSITE" id="PS50245">
    <property type="entry name" value="CAP_GLY_2"/>
    <property type="match status" value="1"/>
</dbReference>
<dbReference type="FunCoup" id="B8BZJ9">
    <property type="interactions" value="386"/>
</dbReference>
<keyword evidence="2" id="KW-0963">Cytoplasm</keyword>
<dbReference type="GO" id="GO:0031122">
    <property type="term" value="P:cytoplasmic microtubule organization"/>
    <property type="evidence" value="ECO:0000318"/>
    <property type="project" value="GO_Central"/>
</dbReference>
<dbReference type="GeneID" id="7448793"/>
<dbReference type="CDD" id="cd01789">
    <property type="entry name" value="Ubl_TBCB"/>
    <property type="match status" value="1"/>
</dbReference>
<dbReference type="PANTHER" id="PTHR18916:SF85">
    <property type="entry name" value="TUBULIN-FOLDING COFACTOR B"/>
    <property type="match status" value="1"/>
</dbReference>
<dbReference type="InterPro" id="IPR000626">
    <property type="entry name" value="Ubiquitin-like_dom"/>
</dbReference>
<sequence>MSTIKNQDLLALKSYITAADSTQYASLASTTLILDLTHSNLHQRHAEIRFDKHDTVDELRRRIHQKSGTPPCMQHLQLKSAGGGAVFHEILPNMDSDRMLGYYNLPLGANVHCIDIDPYSSSANGAYENTALVEKFTLTEEEYDKRKGTLRDWGRKQKENDPDESAADIEYGPESIQHLTLTSRCQVQPGSRRGSIAYLGPIPELGAGGHWVGVILDEPMGKTDGTVQASGVRYFEAPGSNRGGFFRGKNVVVGDYPERDIMDELEDSEDEL</sequence>
<dbReference type="PANTHER" id="PTHR18916">
    <property type="entry name" value="DYNACTIN 1-RELATED MICROTUBULE-BINDING"/>
    <property type="match status" value="1"/>
</dbReference>
<keyword evidence="3" id="KW-0143">Chaperone</keyword>
<comment type="subcellular location">
    <subcellularLocation>
        <location evidence="1">Cytoplasm</location>
    </subcellularLocation>
</comment>
<dbReference type="Proteomes" id="UP000001449">
    <property type="component" value="Chromosome 4"/>
</dbReference>
<dbReference type="PaxDb" id="35128-Thaps27922"/>
<dbReference type="AlphaFoldDB" id="B8BZJ9"/>
<evidence type="ECO:0000256" key="2">
    <source>
        <dbReference type="ARBA" id="ARBA00022490"/>
    </source>
</evidence>
<dbReference type="GO" id="GO:0035371">
    <property type="term" value="C:microtubule plus-end"/>
    <property type="evidence" value="ECO:0000318"/>
    <property type="project" value="GO_Central"/>
</dbReference>
<dbReference type="EMBL" id="CM000641">
    <property type="protein sequence ID" value="EED92892.1"/>
    <property type="molecule type" value="Genomic_DNA"/>
</dbReference>
<evidence type="ECO:0000313" key="6">
    <source>
        <dbReference type="EMBL" id="EED92892.1"/>
    </source>
</evidence>
<gene>
    <name evidence="6" type="ORF">THAPSDRAFT_27922</name>
</gene>
<evidence type="ECO:0000256" key="3">
    <source>
        <dbReference type="ARBA" id="ARBA00023186"/>
    </source>
</evidence>
<dbReference type="GO" id="GO:0005634">
    <property type="term" value="C:nucleus"/>
    <property type="evidence" value="ECO:0000318"/>
    <property type="project" value="GO_Central"/>
</dbReference>
<dbReference type="Pfam" id="PF01302">
    <property type="entry name" value="CAP_GLY"/>
    <property type="match status" value="1"/>
</dbReference>
<dbReference type="eggNOG" id="KOG3206">
    <property type="taxonomic scope" value="Eukaryota"/>
</dbReference>
<dbReference type="STRING" id="35128.B8BZJ9"/>
<dbReference type="InterPro" id="IPR000938">
    <property type="entry name" value="CAP-Gly_domain"/>
</dbReference>
<dbReference type="GO" id="GO:0005737">
    <property type="term" value="C:cytoplasm"/>
    <property type="evidence" value="ECO:0000318"/>
    <property type="project" value="GO_Central"/>
</dbReference>
<keyword evidence="7" id="KW-1185">Reference proteome</keyword>
<dbReference type="SUPFAM" id="SSF54236">
    <property type="entry name" value="Ubiquitin-like"/>
    <property type="match status" value="1"/>
</dbReference>
<dbReference type="OMA" id="DQYEQRT"/>
<dbReference type="HOGENOM" id="CLU_067577_3_0_1"/>
<dbReference type="Pfam" id="PF14560">
    <property type="entry name" value="Ubiquitin_2"/>
    <property type="match status" value="1"/>
</dbReference>
<evidence type="ECO:0000256" key="4">
    <source>
        <dbReference type="ARBA" id="ARBA00025779"/>
    </source>
</evidence>
<dbReference type="GO" id="GO:0007023">
    <property type="term" value="P:post-chaperonin tubulin folding pathway"/>
    <property type="evidence" value="ECO:0007669"/>
    <property type="project" value="InterPro"/>
</dbReference>
<dbReference type="InParanoid" id="B8BZJ9"/>
<dbReference type="InterPro" id="IPR045172">
    <property type="entry name" value="TBCB_Ubl"/>
</dbReference>
<dbReference type="Gene3D" id="3.10.20.90">
    <property type="entry name" value="Phosphatidylinositol 3-kinase Catalytic Subunit, Chain A, domain 1"/>
    <property type="match status" value="1"/>
</dbReference>
<comment type="similarity">
    <text evidence="4">Belongs to the TBCB family.</text>
</comment>
<proteinExistence type="inferred from homology"/>
<reference evidence="6 7" key="1">
    <citation type="journal article" date="2004" name="Science">
        <title>The genome of the diatom Thalassiosira pseudonana: ecology, evolution, and metabolism.</title>
        <authorList>
            <person name="Armbrust E.V."/>
            <person name="Berges J.A."/>
            <person name="Bowler C."/>
            <person name="Green B.R."/>
            <person name="Martinez D."/>
            <person name="Putnam N.H."/>
            <person name="Zhou S."/>
            <person name="Allen A.E."/>
            <person name="Apt K.E."/>
            <person name="Bechner M."/>
            <person name="Brzezinski M.A."/>
            <person name="Chaal B.K."/>
            <person name="Chiovitti A."/>
            <person name="Davis A.K."/>
            <person name="Demarest M.S."/>
            <person name="Detter J.C."/>
            <person name="Glavina T."/>
            <person name="Goodstein D."/>
            <person name="Hadi M.Z."/>
            <person name="Hellsten U."/>
            <person name="Hildebrand M."/>
            <person name="Jenkins B.D."/>
            <person name="Jurka J."/>
            <person name="Kapitonov V.V."/>
            <person name="Kroger N."/>
            <person name="Lau W.W."/>
            <person name="Lane T.W."/>
            <person name="Larimer F.W."/>
            <person name="Lippmeier J.C."/>
            <person name="Lucas S."/>
            <person name="Medina M."/>
            <person name="Montsant A."/>
            <person name="Obornik M."/>
            <person name="Parker M.S."/>
            <person name="Palenik B."/>
            <person name="Pazour G.J."/>
            <person name="Richardson P.M."/>
            <person name="Rynearson T.A."/>
            <person name="Saito M.A."/>
            <person name="Schwartz D.C."/>
            <person name="Thamatrakoln K."/>
            <person name="Valentin K."/>
            <person name="Vardi A."/>
            <person name="Wilkerson F.P."/>
            <person name="Rokhsar D.S."/>
        </authorList>
    </citation>
    <scope>NUCLEOTIDE SEQUENCE [LARGE SCALE GENOMIC DNA]</scope>
    <source>
        <strain evidence="6 7">CCMP1335</strain>
    </source>
</reference>
<dbReference type="InterPro" id="IPR036859">
    <property type="entry name" value="CAP-Gly_dom_sf"/>
</dbReference>
<accession>B8BZJ9</accession>
<dbReference type="KEGG" id="tps:THAPSDRAFT_27922"/>
<name>B8BZJ9_THAPS</name>
<evidence type="ECO:0000259" key="5">
    <source>
        <dbReference type="PROSITE" id="PS50245"/>
    </source>
</evidence>
<dbReference type="InterPro" id="IPR029071">
    <property type="entry name" value="Ubiquitin-like_domsf"/>
</dbReference>
<protein>
    <recommendedName>
        <fullName evidence="5">CAP-Gly domain-containing protein</fullName>
    </recommendedName>
</protein>
<feature type="domain" description="CAP-Gly" evidence="5">
    <location>
        <begin position="209"/>
        <end position="247"/>
    </location>
</feature>
<dbReference type="RefSeq" id="XP_002289355.1">
    <property type="nucleotide sequence ID" value="XM_002289319.1"/>
</dbReference>
<dbReference type="GO" id="GO:0051010">
    <property type="term" value="F:microtubule plus-end binding"/>
    <property type="evidence" value="ECO:0000318"/>
    <property type="project" value="GO_Central"/>
</dbReference>
<dbReference type="GO" id="GO:0007021">
    <property type="term" value="P:tubulin complex assembly"/>
    <property type="evidence" value="ECO:0007669"/>
    <property type="project" value="InterPro"/>
</dbReference>
<organism evidence="6 7">
    <name type="scientific">Thalassiosira pseudonana</name>
    <name type="common">Marine diatom</name>
    <name type="synonym">Cyclotella nana</name>
    <dbReference type="NCBI Taxonomy" id="35128"/>
    <lineage>
        <taxon>Eukaryota</taxon>
        <taxon>Sar</taxon>
        <taxon>Stramenopiles</taxon>
        <taxon>Ochrophyta</taxon>
        <taxon>Bacillariophyta</taxon>
        <taxon>Coscinodiscophyceae</taxon>
        <taxon>Thalassiosirophycidae</taxon>
        <taxon>Thalassiosirales</taxon>
        <taxon>Thalassiosiraceae</taxon>
        <taxon>Thalassiosira</taxon>
    </lineage>
</organism>
<dbReference type="Gene3D" id="2.30.30.190">
    <property type="entry name" value="CAP Gly-rich-like domain"/>
    <property type="match status" value="1"/>
</dbReference>
<evidence type="ECO:0000313" key="7">
    <source>
        <dbReference type="Proteomes" id="UP000001449"/>
    </source>
</evidence>
<dbReference type="SMART" id="SM01052">
    <property type="entry name" value="CAP_GLY"/>
    <property type="match status" value="1"/>
</dbReference>
<reference evidence="6 7" key="2">
    <citation type="journal article" date="2008" name="Nature">
        <title>The Phaeodactylum genome reveals the evolutionary history of diatom genomes.</title>
        <authorList>
            <person name="Bowler C."/>
            <person name="Allen A.E."/>
            <person name="Badger J.H."/>
            <person name="Grimwood J."/>
            <person name="Jabbari K."/>
            <person name="Kuo A."/>
            <person name="Maheswari U."/>
            <person name="Martens C."/>
            <person name="Maumus F."/>
            <person name="Otillar R.P."/>
            <person name="Rayko E."/>
            <person name="Salamov A."/>
            <person name="Vandepoele K."/>
            <person name="Beszteri B."/>
            <person name="Gruber A."/>
            <person name="Heijde M."/>
            <person name="Katinka M."/>
            <person name="Mock T."/>
            <person name="Valentin K."/>
            <person name="Verret F."/>
            <person name="Berges J.A."/>
            <person name="Brownlee C."/>
            <person name="Cadoret J.P."/>
            <person name="Chiovitti A."/>
            <person name="Choi C.J."/>
            <person name="Coesel S."/>
            <person name="De Martino A."/>
            <person name="Detter J.C."/>
            <person name="Durkin C."/>
            <person name="Falciatore A."/>
            <person name="Fournet J."/>
            <person name="Haruta M."/>
            <person name="Huysman M.J."/>
            <person name="Jenkins B.D."/>
            <person name="Jiroutova K."/>
            <person name="Jorgensen R.E."/>
            <person name="Joubert Y."/>
            <person name="Kaplan A."/>
            <person name="Kroger N."/>
            <person name="Kroth P.G."/>
            <person name="La Roche J."/>
            <person name="Lindquist E."/>
            <person name="Lommer M."/>
            <person name="Martin-Jezequel V."/>
            <person name="Lopez P.J."/>
            <person name="Lucas S."/>
            <person name="Mangogna M."/>
            <person name="McGinnis K."/>
            <person name="Medlin L.K."/>
            <person name="Montsant A."/>
            <person name="Oudot-Le Secq M.P."/>
            <person name="Napoli C."/>
            <person name="Obornik M."/>
            <person name="Parker M.S."/>
            <person name="Petit J.L."/>
            <person name="Porcel B.M."/>
            <person name="Poulsen N."/>
            <person name="Robison M."/>
            <person name="Rychlewski L."/>
            <person name="Rynearson T.A."/>
            <person name="Schmutz J."/>
            <person name="Shapiro H."/>
            <person name="Siaut M."/>
            <person name="Stanley M."/>
            <person name="Sussman M.R."/>
            <person name="Taylor A.R."/>
            <person name="Vardi A."/>
            <person name="von Dassow P."/>
            <person name="Vyverman W."/>
            <person name="Willis A."/>
            <person name="Wyrwicz L.S."/>
            <person name="Rokhsar D.S."/>
            <person name="Weissenbach J."/>
            <person name="Armbrust E.V."/>
            <person name="Green B.R."/>
            <person name="Van de Peer Y."/>
            <person name="Grigoriev I.V."/>
        </authorList>
    </citation>
    <scope>NUCLEOTIDE SEQUENCE [LARGE SCALE GENOMIC DNA]</scope>
    <source>
        <strain evidence="6 7">CCMP1335</strain>
    </source>
</reference>
<dbReference type="GO" id="GO:0043014">
    <property type="term" value="F:alpha-tubulin binding"/>
    <property type="evidence" value="ECO:0007669"/>
    <property type="project" value="InterPro"/>
</dbReference>